<dbReference type="InterPro" id="IPR016040">
    <property type="entry name" value="NAD(P)-bd_dom"/>
</dbReference>
<dbReference type="GO" id="GO:0008460">
    <property type="term" value="F:dTDP-glucose 4,6-dehydratase activity"/>
    <property type="evidence" value="ECO:0007669"/>
    <property type="project" value="UniProtKB-EC"/>
</dbReference>
<dbReference type="GO" id="GO:0009225">
    <property type="term" value="P:nucleotide-sugar metabolic process"/>
    <property type="evidence" value="ECO:0007669"/>
    <property type="project" value="InterPro"/>
</dbReference>
<evidence type="ECO:0000256" key="2">
    <source>
        <dbReference type="ARBA" id="ARBA00001911"/>
    </source>
</evidence>
<evidence type="ECO:0000259" key="8">
    <source>
        <dbReference type="Pfam" id="PF16363"/>
    </source>
</evidence>
<dbReference type="CDD" id="cd05246">
    <property type="entry name" value="dTDP_GD_SDR_e"/>
    <property type="match status" value="1"/>
</dbReference>
<accession>A0A1R1MM05</accession>
<dbReference type="Pfam" id="PF16363">
    <property type="entry name" value="GDP_Man_Dehyd"/>
    <property type="match status" value="1"/>
</dbReference>
<keyword evidence="5" id="KW-0520">NAD</keyword>
<reference evidence="9 10" key="1">
    <citation type="submission" date="2016-10" db="EMBL/GenBank/DDBJ databases">
        <title>Genome sequence of a sulfur-reducing bacterium Desulfurobacterium indicum K6013.</title>
        <authorList>
            <person name="Cao J."/>
            <person name="Shao Z."/>
            <person name="Alain K."/>
            <person name="Jebbar M."/>
        </authorList>
    </citation>
    <scope>NUCLEOTIDE SEQUENCE [LARGE SCALE GENOMIC DNA]</scope>
    <source>
        <strain evidence="9 10">K6013</strain>
    </source>
</reference>
<comment type="cofactor">
    <cofactor evidence="2 7">
        <name>NAD(+)</name>
        <dbReference type="ChEBI" id="CHEBI:57540"/>
    </cofactor>
</comment>
<evidence type="ECO:0000256" key="1">
    <source>
        <dbReference type="ARBA" id="ARBA00001539"/>
    </source>
</evidence>
<evidence type="ECO:0000256" key="3">
    <source>
        <dbReference type="ARBA" id="ARBA00008178"/>
    </source>
</evidence>
<proteinExistence type="inferred from homology"/>
<dbReference type="EC" id="4.2.1.46" evidence="4 7"/>
<dbReference type="Gene3D" id="3.40.50.720">
    <property type="entry name" value="NAD(P)-binding Rossmann-like Domain"/>
    <property type="match status" value="1"/>
</dbReference>
<comment type="caution">
    <text evidence="9">The sequence shown here is derived from an EMBL/GenBank/DDBJ whole genome shotgun (WGS) entry which is preliminary data.</text>
</comment>
<comment type="similarity">
    <text evidence="3 7">Belongs to the NAD(P)-dependent epimerase/dehydratase family. dTDP-glucose dehydratase subfamily.</text>
</comment>
<evidence type="ECO:0000256" key="5">
    <source>
        <dbReference type="ARBA" id="ARBA00023027"/>
    </source>
</evidence>
<keyword evidence="10" id="KW-1185">Reference proteome</keyword>
<organism evidence="9 10">
    <name type="scientific">Desulfurobacterium indicum</name>
    <dbReference type="NCBI Taxonomy" id="1914305"/>
    <lineage>
        <taxon>Bacteria</taxon>
        <taxon>Pseudomonadati</taxon>
        <taxon>Aquificota</taxon>
        <taxon>Aquificia</taxon>
        <taxon>Desulfurobacteriales</taxon>
        <taxon>Desulfurobacteriaceae</taxon>
        <taxon>Desulfurobacterium</taxon>
    </lineage>
</organism>
<dbReference type="PANTHER" id="PTHR43000">
    <property type="entry name" value="DTDP-D-GLUCOSE 4,6-DEHYDRATASE-RELATED"/>
    <property type="match status" value="1"/>
</dbReference>
<comment type="catalytic activity">
    <reaction evidence="1 7">
        <text>dTDP-alpha-D-glucose = dTDP-4-dehydro-6-deoxy-alpha-D-glucose + H2O</text>
        <dbReference type="Rhea" id="RHEA:17221"/>
        <dbReference type="ChEBI" id="CHEBI:15377"/>
        <dbReference type="ChEBI" id="CHEBI:57477"/>
        <dbReference type="ChEBI" id="CHEBI:57649"/>
        <dbReference type="EC" id="4.2.1.46"/>
    </reaction>
</comment>
<feature type="domain" description="NAD(P)-binding" evidence="8">
    <location>
        <begin position="4"/>
        <end position="302"/>
    </location>
</feature>
<evidence type="ECO:0000256" key="6">
    <source>
        <dbReference type="ARBA" id="ARBA00023239"/>
    </source>
</evidence>
<dbReference type="STRING" id="1914305.BLW93_03540"/>
<dbReference type="EMBL" id="MOEN01000009">
    <property type="protein sequence ID" value="OMH40760.1"/>
    <property type="molecule type" value="Genomic_DNA"/>
</dbReference>
<evidence type="ECO:0000256" key="4">
    <source>
        <dbReference type="ARBA" id="ARBA00011990"/>
    </source>
</evidence>
<dbReference type="Gene3D" id="3.90.25.10">
    <property type="entry name" value="UDP-galactose 4-epimerase, domain 1"/>
    <property type="match status" value="1"/>
</dbReference>
<evidence type="ECO:0000313" key="10">
    <source>
        <dbReference type="Proteomes" id="UP000187408"/>
    </source>
</evidence>
<name>A0A1R1MM05_9BACT</name>
<sequence length="329" mass="37725">MKLLVTGGAGFIGSEFVRQAVRYGIDTVVVDKLTYAGDLERLKEVEDKITFYKCDINNREFLEDIFKREKPTAVIHWAAESHVDRSILDASPFIEANVRGTQTLLDVSKDNDVELFINIATDEVYGELGEEGQFFETTPLNPNSPYSVSKASADMLGRAYFRTYGLPVVTVRPSNNYGYWQYPEKLIPVVILKALNNEPIPVYGTGQNVREWLFVSDCADAVFSILEKGKPGEVYNVGSGEERRNIEVVKAILSLLNKPEGLITFVKDRPGHDFRYSLNTEKIEREIGWKVKVKFEEGIEKTVKWYIENIDWVNRKLDYLKFYWQKVYS</sequence>
<evidence type="ECO:0000256" key="7">
    <source>
        <dbReference type="RuleBase" id="RU004473"/>
    </source>
</evidence>
<dbReference type="InterPro" id="IPR005888">
    <property type="entry name" value="dTDP_Gluc_deHydtase"/>
</dbReference>
<dbReference type="InterPro" id="IPR036291">
    <property type="entry name" value="NAD(P)-bd_dom_sf"/>
</dbReference>
<dbReference type="SUPFAM" id="SSF51735">
    <property type="entry name" value="NAD(P)-binding Rossmann-fold domains"/>
    <property type="match status" value="1"/>
</dbReference>
<keyword evidence="6 7" id="KW-0456">Lyase</keyword>
<protein>
    <recommendedName>
        <fullName evidence="4 7">dTDP-glucose 4,6-dehydratase</fullName>
        <ecNumber evidence="4 7">4.2.1.46</ecNumber>
    </recommendedName>
</protein>
<dbReference type="AlphaFoldDB" id="A0A1R1MM05"/>
<evidence type="ECO:0000313" key="9">
    <source>
        <dbReference type="EMBL" id="OMH40760.1"/>
    </source>
</evidence>
<dbReference type="NCBIfam" id="TIGR01181">
    <property type="entry name" value="dTDP_gluc_dehyt"/>
    <property type="match status" value="1"/>
</dbReference>
<gene>
    <name evidence="9" type="ORF">BLW93_03540</name>
</gene>
<dbReference type="OrthoDB" id="9801029at2"/>
<dbReference type="Proteomes" id="UP000187408">
    <property type="component" value="Unassembled WGS sequence"/>
</dbReference>
<dbReference type="RefSeq" id="WP_076712738.1">
    <property type="nucleotide sequence ID" value="NZ_MOEN01000009.1"/>
</dbReference>